<dbReference type="PANTHER" id="PTHR35579:SF6">
    <property type="entry name" value="DUF324 DOMAIN-CONTAINING PROTEIN"/>
    <property type="match status" value="1"/>
</dbReference>
<sequence>MSQVPWSSHRVLLREAVFRGYLVAESPLRVGAGREAPLGSPVDLSVLRVRLGGKSVPYIPGSSLKGVFRSFSQSLAVAKGLSVCSGLSGETCMDYEDPSLGGEKLLSYLQGLMREGHSLEAVRLFHEKACLMCKVFGAPSFSGHVEFSDAYPVDEKGGVVDVSTGVRTGIAINRRTGAVYERALYQVEYVEPGARFRFEARTTNLPNYALGLLSAVIRMMNEGWVRVGGFKTRGFGEVRVEGLEFAARGATVRGSVLVKLDDYDSDVDLSGLAEARDGWLRASGDSAWKALAKLEEVWSNASFGKRG</sequence>
<dbReference type="InterPro" id="IPR005537">
    <property type="entry name" value="RAMP_III_fam"/>
</dbReference>
<reference evidence="4" key="1">
    <citation type="journal article" date="2008" name="J. Bacteriol.">
        <title>Genome sequence of Thermofilum pendens reveals an exceptional loss of biosynthetic pathways without genome reduction.</title>
        <authorList>
            <person name="Anderson I."/>
            <person name="Rodriguez J."/>
            <person name="Susanti D."/>
            <person name="Porat I."/>
            <person name="Reich C."/>
            <person name="Ulrich L.E."/>
            <person name="Elkins J.G."/>
            <person name="Mavromatis K."/>
            <person name="Lykidis A."/>
            <person name="Kim E."/>
            <person name="Thompson L.S."/>
            <person name="Nolan M."/>
            <person name="Land M."/>
            <person name="Copeland A."/>
            <person name="Lapidus A."/>
            <person name="Lucas S."/>
            <person name="Detter C."/>
            <person name="Zhulin I.B."/>
            <person name="Olsen G.J."/>
            <person name="Whitman W."/>
            <person name="Mukhopadhyay B."/>
            <person name="Bristow J."/>
            <person name="Kyrpides N."/>
        </authorList>
    </citation>
    <scope>NUCLEOTIDE SEQUENCE [LARGE SCALE GENOMIC DNA]</scope>
    <source>
        <strain evidence="4">DSM 2475 / Hrk 5</strain>
    </source>
</reference>
<name>A1RZQ6_THEPD</name>
<protein>
    <submittedName>
        <fullName evidence="3">CRISPR-associated RAMP protein, SSO1426 family</fullName>
    </submittedName>
</protein>
<dbReference type="AlphaFoldDB" id="A1RZQ6"/>
<dbReference type="InterPro" id="IPR013411">
    <property type="entry name" value="CRISPR-assoc_RAMP_Csx7"/>
</dbReference>
<dbReference type="Proteomes" id="UP000000641">
    <property type="component" value="Chromosome"/>
</dbReference>
<proteinExistence type="predicted"/>
<dbReference type="KEGG" id="tpe:Tpen_1288"/>
<dbReference type="STRING" id="368408.Tpen_1288"/>
<accession>A1RZQ6</accession>
<keyword evidence="1" id="KW-0051">Antiviral defense</keyword>
<dbReference type="EMBL" id="CP000505">
    <property type="protein sequence ID" value="ABL78686.1"/>
    <property type="molecule type" value="Genomic_DNA"/>
</dbReference>
<dbReference type="NCBIfam" id="TIGR02581">
    <property type="entry name" value="cas_cyan_RAMP"/>
    <property type="match status" value="1"/>
</dbReference>
<evidence type="ECO:0000313" key="3">
    <source>
        <dbReference type="EMBL" id="ABL78686.1"/>
    </source>
</evidence>
<dbReference type="PANTHER" id="PTHR35579">
    <property type="entry name" value="CRISPR SYSTEM CMS ENDORIBONUCLEASE CSM3"/>
    <property type="match status" value="1"/>
</dbReference>
<gene>
    <name evidence="3" type="ordered locus">Tpen_1288</name>
</gene>
<dbReference type="eggNOG" id="arCOG02658">
    <property type="taxonomic scope" value="Archaea"/>
</dbReference>
<dbReference type="OrthoDB" id="44077at2157"/>
<dbReference type="HOGENOM" id="CLU_084433_0_0_2"/>
<dbReference type="EnsemblBacteria" id="ABL78686">
    <property type="protein sequence ID" value="ABL78686"/>
    <property type="gene ID" value="Tpen_1288"/>
</dbReference>
<dbReference type="RefSeq" id="WP_011752951.1">
    <property type="nucleotide sequence ID" value="NC_008698.1"/>
</dbReference>
<feature type="domain" description="CRISPR type III-associated protein" evidence="2">
    <location>
        <begin position="22"/>
        <end position="238"/>
    </location>
</feature>
<evidence type="ECO:0000313" key="4">
    <source>
        <dbReference type="Proteomes" id="UP000000641"/>
    </source>
</evidence>
<organism evidence="3 4">
    <name type="scientific">Thermofilum pendens (strain DSM 2475 / Hrk 5)</name>
    <dbReference type="NCBI Taxonomy" id="368408"/>
    <lineage>
        <taxon>Archaea</taxon>
        <taxon>Thermoproteota</taxon>
        <taxon>Thermoprotei</taxon>
        <taxon>Thermofilales</taxon>
        <taxon>Thermofilaceae</taxon>
        <taxon>Thermofilum</taxon>
    </lineage>
</organism>
<dbReference type="GO" id="GO:0051607">
    <property type="term" value="P:defense response to virus"/>
    <property type="evidence" value="ECO:0007669"/>
    <property type="project" value="UniProtKB-KW"/>
</dbReference>
<evidence type="ECO:0000256" key="1">
    <source>
        <dbReference type="ARBA" id="ARBA00023118"/>
    </source>
</evidence>
<dbReference type="Pfam" id="PF03787">
    <property type="entry name" value="RAMPs"/>
    <property type="match status" value="1"/>
</dbReference>
<keyword evidence="4" id="KW-1185">Reference proteome</keyword>
<dbReference type="InterPro" id="IPR052216">
    <property type="entry name" value="CRISPR_Csm3_endoribonuclease"/>
</dbReference>
<dbReference type="GeneID" id="4600596"/>
<evidence type="ECO:0000259" key="2">
    <source>
        <dbReference type="Pfam" id="PF03787"/>
    </source>
</evidence>